<feature type="region of interest" description="Disordered" evidence="1">
    <location>
        <begin position="722"/>
        <end position="754"/>
    </location>
</feature>
<comment type="caution">
    <text evidence="2">The sequence shown here is derived from an EMBL/GenBank/DDBJ whole genome shotgun (WGS) entry which is preliminary data.</text>
</comment>
<dbReference type="Proteomes" id="UP000886878">
    <property type="component" value="Unassembled WGS sequence"/>
</dbReference>
<sequence length="754" mass="85639">MTRINVIHNQQSARMSISELFDSNKYSQLVGVCGDLSADFINRYLAEFVKIELVIGSKQLAENYSAAELSTKVALVEAMRTIGDKEPSRLFQGLSGQLQLAALGQILSIEMAPTQVIHSRFYLLSNPETHEQRVIITSANLTKQAFTDAQNRFEEVLVFDDSALYDSMMVHFKIDIKPVVVPYFSESLLKAASHQLSESHKKGRGSNVVILDNDTAEAIAEDTLTNVLTADIPKQIDDHIVSANYTRYMRDATMNRTADKERVRRQVQQGDILLQLQKESVSPRAAHPKIKAKQQIMNNVHKALQSPLTAEEQAVEKKYTTFLYDRPMERNLARHTTGLFTPSDTGNFPLPFGKKASQSTIKAGLKAIDDIMKGYQQFVIDYTPDYGKRFFEAILYSFTAPFLWEIRQKTSLNAEDGNDVPNFLVLGATAGSGKSILLRMINQLTWNTDKSLIDFGTIYPSNVAQRKAKTVQALENYMKQGSCYPVLVDEIEPYFFQQPQYSRHLVVDTMNEIVNHPQPIAPLIGTTNYNSGFTMVRETARRTYYLQIDKVIDDSKKGEANKYIFNVRKTLNNDLFQDFVVRMANLLEDDDTAWRIFNESTGRLDFLANSRLIFKDYYQEAGLSLPDYFADAICDDFRESARSKWAKLYITQPDDFAYRKEKDSLLFDMSKLSSFNGFGGENSMEEYRNALPVELCVDGVAGKTGKFAEIKAPDFFRWIGEDNPYANPEQPADDDQENKPEPKKRRGFFARLFG</sequence>
<reference evidence="2" key="2">
    <citation type="submission" date="2021-04" db="EMBL/GenBank/DDBJ databases">
        <authorList>
            <person name="Gilroy R."/>
        </authorList>
    </citation>
    <scope>NUCLEOTIDE SEQUENCE</scope>
    <source>
        <strain evidence="2">ChiHejej3B27-2180</strain>
    </source>
</reference>
<dbReference type="Gene3D" id="3.30.870.10">
    <property type="entry name" value="Endonuclease Chain A"/>
    <property type="match status" value="1"/>
</dbReference>
<reference evidence="2" key="1">
    <citation type="journal article" date="2021" name="PeerJ">
        <title>Extensive microbial diversity within the chicken gut microbiome revealed by metagenomics and culture.</title>
        <authorList>
            <person name="Gilroy R."/>
            <person name="Ravi A."/>
            <person name="Getino M."/>
            <person name="Pursley I."/>
            <person name="Horton D.L."/>
            <person name="Alikhan N.F."/>
            <person name="Baker D."/>
            <person name="Gharbi K."/>
            <person name="Hall N."/>
            <person name="Watson M."/>
            <person name="Adriaenssens E.M."/>
            <person name="Foster-Nyarko E."/>
            <person name="Jarju S."/>
            <person name="Secka A."/>
            <person name="Antonio M."/>
            <person name="Oren A."/>
            <person name="Chaudhuri R.R."/>
            <person name="La Ragione R."/>
            <person name="Hildebrand F."/>
            <person name="Pallen M.J."/>
        </authorList>
    </citation>
    <scope>NUCLEOTIDE SEQUENCE</scope>
    <source>
        <strain evidence="2">ChiHejej3B27-2180</strain>
    </source>
</reference>
<proteinExistence type="predicted"/>
<organism evidence="2 3">
    <name type="scientific">Candidatus Limosilactobacillus merdipullorum</name>
    <dbReference type="NCBI Taxonomy" id="2838653"/>
    <lineage>
        <taxon>Bacteria</taxon>
        <taxon>Bacillati</taxon>
        <taxon>Bacillota</taxon>
        <taxon>Bacilli</taxon>
        <taxon>Lactobacillales</taxon>
        <taxon>Lactobacillaceae</taxon>
        <taxon>Limosilactobacillus</taxon>
    </lineage>
</organism>
<evidence type="ECO:0000313" key="2">
    <source>
        <dbReference type="EMBL" id="HIW69761.1"/>
    </source>
</evidence>
<dbReference type="EMBL" id="DXGK01000001">
    <property type="protein sequence ID" value="HIW69761.1"/>
    <property type="molecule type" value="Genomic_DNA"/>
</dbReference>
<dbReference type="AlphaFoldDB" id="A0A9D1U2M9"/>
<keyword evidence="2" id="KW-0547">Nucleotide-binding</keyword>
<keyword evidence="2" id="KW-0067">ATP-binding</keyword>
<accession>A0A9D1U2M9</accession>
<evidence type="ECO:0000256" key="1">
    <source>
        <dbReference type="SAM" id="MobiDB-lite"/>
    </source>
</evidence>
<gene>
    <name evidence="2" type="ORF">H9876_00015</name>
</gene>
<protein>
    <submittedName>
        <fullName evidence="2">ATP-binding protein</fullName>
    </submittedName>
</protein>
<dbReference type="GO" id="GO:0005524">
    <property type="term" value="F:ATP binding"/>
    <property type="evidence" value="ECO:0007669"/>
    <property type="project" value="UniProtKB-KW"/>
</dbReference>
<name>A0A9D1U2M9_9LACO</name>
<evidence type="ECO:0000313" key="3">
    <source>
        <dbReference type="Proteomes" id="UP000886878"/>
    </source>
</evidence>